<proteinExistence type="predicted"/>
<evidence type="ECO:0000313" key="2">
    <source>
        <dbReference type="WBParaSite" id="PS1159_v2.g23865.t1"/>
    </source>
</evidence>
<protein>
    <submittedName>
        <fullName evidence="2">Uncharacterized protein</fullName>
    </submittedName>
</protein>
<sequence>MMKMDSFGHSATTTAAAPPTEFTTDFSAIFDKICNMTLSPQSQQPQPQHQQQQQYYQHYHHPSPPVPQQSSARKNSNGFQKKAASVSTRPFKRGESQPNSIGTSSSAAASQRRLRFREFSQVCLKFL</sequence>
<name>A0AC35G540_9BILA</name>
<accession>A0AC35G540</accession>
<dbReference type="Proteomes" id="UP000887580">
    <property type="component" value="Unplaced"/>
</dbReference>
<reference evidence="2" key="1">
    <citation type="submission" date="2022-11" db="UniProtKB">
        <authorList>
            <consortium name="WormBaseParasite"/>
        </authorList>
    </citation>
    <scope>IDENTIFICATION</scope>
</reference>
<evidence type="ECO:0000313" key="1">
    <source>
        <dbReference type="Proteomes" id="UP000887580"/>
    </source>
</evidence>
<organism evidence="1 2">
    <name type="scientific">Panagrolaimus sp. PS1159</name>
    <dbReference type="NCBI Taxonomy" id="55785"/>
    <lineage>
        <taxon>Eukaryota</taxon>
        <taxon>Metazoa</taxon>
        <taxon>Ecdysozoa</taxon>
        <taxon>Nematoda</taxon>
        <taxon>Chromadorea</taxon>
        <taxon>Rhabditida</taxon>
        <taxon>Tylenchina</taxon>
        <taxon>Panagrolaimomorpha</taxon>
        <taxon>Panagrolaimoidea</taxon>
        <taxon>Panagrolaimidae</taxon>
        <taxon>Panagrolaimus</taxon>
    </lineage>
</organism>
<dbReference type="WBParaSite" id="PS1159_v2.g23865.t1">
    <property type="protein sequence ID" value="PS1159_v2.g23865.t1"/>
    <property type="gene ID" value="PS1159_v2.g23865"/>
</dbReference>